<keyword evidence="3" id="KW-1185">Reference proteome</keyword>
<reference evidence="2 3" key="1">
    <citation type="journal article" date="2006" name="Science">
        <title>Genome of rice cluster I archaea -- the key methane producers in the rice rhizosphere.</title>
        <authorList>
            <person name="Erkel C."/>
            <person name="Kube M."/>
            <person name="Reinhardt R."/>
            <person name="Liesack W."/>
        </authorList>
    </citation>
    <scope>NUCLEOTIDE SEQUENCE [LARGE SCALE GENOMIC DNA]</scope>
    <source>
        <strain evidence="3">DSM 22066 / NBRC 105507 / MRE50</strain>
    </source>
</reference>
<dbReference type="GeneID" id="5142856"/>
<dbReference type="KEGG" id="rci:RCIX1232"/>
<proteinExistence type="predicted"/>
<evidence type="ECO:0000313" key="2">
    <source>
        <dbReference type="EMBL" id="CAJ36536.1"/>
    </source>
</evidence>
<sequence>MFDKIPLKESYNRSQEAILEYLKNGLKAGKCYFKSKYIARDLGMTSKEVGTNMKMLSDDCADLRIEKWSYSKSTTWRVESRPEKPAYCNAQANVQA</sequence>
<gene>
    <name evidence="2" type="ORF">RCIX1232</name>
</gene>
<organism evidence="2 3">
    <name type="scientific">Methanocella arvoryzae (strain DSM 22066 / NBRC 105507 / MRE50)</name>
    <dbReference type="NCBI Taxonomy" id="351160"/>
    <lineage>
        <taxon>Archaea</taxon>
        <taxon>Methanobacteriati</taxon>
        <taxon>Methanobacteriota</taxon>
        <taxon>Stenosarchaea group</taxon>
        <taxon>Methanomicrobia</taxon>
        <taxon>Methanocellales</taxon>
        <taxon>Methanocellaceae</taxon>
        <taxon>Methanocella</taxon>
    </lineage>
</organism>
<feature type="domain" description="DUF7123" evidence="1">
    <location>
        <begin position="8"/>
        <end position="79"/>
    </location>
</feature>
<dbReference type="InterPro" id="IPR055547">
    <property type="entry name" value="DUF7123"/>
</dbReference>
<accession>Q0W507</accession>
<name>Q0W507_METAR</name>
<dbReference type="STRING" id="351160.RCIX1232"/>
<dbReference type="AlphaFoldDB" id="Q0W507"/>
<dbReference type="Proteomes" id="UP000000663">
    <property type="component" value="Chromosome"/>
</dbReference>
<protein>
    <recommendedName>
        <fullName evidence="1">DUF7123 domain-containing protein</fullName>
    </recommendedName>
</protein>
<evidence type="ECO:0000313" key="3">
    <source>
        <dbReference type="Proteomes" id="UP000000663"/>
    </source>
</evidence>
<dbReference type="RefSeq" id="WP_012036008.1">
    <property type="nucleotide sequence ID" value="NC_009464.1"/>
</dbReference>
<evidence type="ECO:0000259" key="1">
    <source>
        <dbReference type="Pfam" id="PF23438"/>
    </source>
</evidence>
<dbReference type="eggNOG" id="arCOG02866">
    <property type="taxonomic scope" value="Archaea"/>
</dbReference>
<dbReference type="Pfam" id="PF23438">
    <property type="entry name" value="DUF7123"/>
    <property type="match status" value="1"/>
</dbReference>
<dbReference type="OrthoDB" id="259485at2157"/>
<dbReference type="EMBL" id="AM114193">
    <property type="protein sequence ID" value="CAJ36536.1"/>
    <property type="molecule type" value="Genomic_DNA"/>
</dbReference>